<dbReference type="EMBL" id="MU859407">
    <property type="protein sequence ID" value="KAK3947136.1"/>
    <property type="molecule type" value="Genomic_DNA"/>
</dbReference>
<feature type="compositionally biased region" description="Polar residues" evidence="1">
    <location>
        <begin position="226"/>
        <end position="237"/>
    </location>
</feature>
<sequence>MRTQVRSSAFRSSHRASVFLVLPPFQSIQFPLKASVYSLSSYQVAWFSPASVFAFDKPLLSTAIGILPSTLSLPAPRSPIMDGSQQGESSHPASNQARNMSGSQQGESSQFDIDQMPITIDGQPVELSQAEWDRLNQNWDNLDFGQLFDNQQGETSQVNVNQTPAISDSQQGSQGPMYHDVDPNHGGMSNITGPTSNIPGPTTSMGMGAADPPTGVDLVDMALYRNGSQQGEPSQFGANEAPVEATSAQAGQEGANDSKAIKILISELRVLMSRCESIQTNLSPTVYNDFYTNYRNLLAHAQKILTQDSAPSPMDKTSIIDACIRIESRFIQLTDRKPVDEVGNPVIGRLPGPPCQLIIERETSAATAQQAVRLNQAFNEPCRGCTAEGIVCERSYIDEACAQCVSRGRECLTDHAPTDIKPQMPTNTGPPPVSGDAVDPVANTRSRMESLFSQHWQVLINILRPNDIWNECDVKVSLVKRSGKPGTIAKTLETTRQWAVRECIQGRLFIWKLSARDYAESFCLNFGRFGHFRHSVARNLLHLDTYWSEKTCAEQRSQVRDTLVSLLSFCNIIAGYICSAQSYVALAYREFLRANPHMISQQFAEI</sequence>
<accession>A0AAN6SBS5</accession>
<name>A0AAN6SBS5_9PEZI</name>
<protein>
    <submittedName>
        <fullName evidence="2">Uncharacterized protein</fullName>
    </submittedName>
</protein>
<feature type="region of interest" description="Disordered" evidence="1">
    <location>
        <begin position="76"/>
        <end position="109"/>
    </location>
</feature>
<feature type="compositionally biased region" description="Polar residues" evidence="1">
    <location>
        <begin position="187"/>
        <end position="205"/>
    </location>
</feature>
<dbReference type="Proteomes" id="UP001303222">
    <property type="component" value="Unassembled WGS sequence"/>
</dbReference>
<evidence type="ECO:0000313" key="3">
    <source>
        <dbReference type="Proteomes" id="UP001303222"/>
    </source>
</evidence>
<evidence type="ECO:0000313" key="2">
    <source>
        <dbReference type="EMBL" id="KAK3947136.1"/>
    </source>
</evidence>
<evidence type="ECO:0000256" key="1">
    <source>
        <dbReference type="SAM" id="MobiDB-lite"/>
    </source>
</evidence>
<organism evidence="2 3">
    <name type="scientific">Pseudoneurospora amorphoporcata</name>
    <dbReference type="NCBI Taxonomy" id="241081"/>
    <lineage>
        <taxon>Eukaryota</taxon>
        <taxon>Fungi</taxon>
        <taxon>Dikarya</taxon>
        <taxon>Ascomycota</taxon>
        <taxon>Pezizomycotina</taxon>
        <taxon>Sordariomycetes</taxon>
        <taxon>Sordariomycetidae</taxon>
        <taxon>Sordariales</taxon>
        <taxon>Sordariaceae</taxon>
        <taxon>Pseudoneurospora</taxon>
    </lineage>
</organism>
<keyword evidence="3" id="KW-1185">Reference proteome</keyword>
<feature type="region of interest" description="Disordered" evidence="1">
    <location>
        <begin position="165"/>
        <end position="252"/>
    </location>
</feature>
<reference evidence="2" key="2">
    <citation type="submission" date="2023-06" db="EMBL/GenBank/DDBJ databases">
        <authorList>
            <consortium name="Lawrence Berkeley National Laboratory"/>
            <person name="Mondo S.J."/>
            <person name="Hensen N."/>
            <person name="Bonometti L."/>
            <person name="Westerberg I."/>
            <person name="Brannstrom I.O."/>
            <person name="Guillou S."/>
            <person name="Cros-Aarteil S."/>
            <person name="Calhoun S."/>
            <person name="Haridas S."/>
            <person name="Kuo A."/>
            <person name="Pangilinan J."/>
            <person name="Riley R."/>
            <person name="Labutti K."/>
            <person name="Andreopoulos B."/>
            <person name="Lipzen A."/>
            <person name="Chen C."/>
            <person name="Yanf M."/>
            <person name="Daum C."/>
            <person name="Ng V."/>
            <person name="Clum A."/>
            <person name="Steindorff A."/>
            <person name="Ohm R."/>
            <person name="Martin F."/>
            <person name="Silar P."/>
            <person name="Natvig D."/>
            <person name="Lalanne C."/>
            <person name="Gautier V."/>
            <person name="Ament-Velasquez S.L."/>
            <person name="Kruys A."/>
            <person name="Hutchinson M.I."/>
            <person name="Powell A.J."/>
            <person name="Barry K."/>
            <person name="Miller A.N."/>
            <person name="Grigoriev I.V."/>
            <person name="Debuchy R."/>
            <person name="Gladieux P."/>
            <person name="Thoren M.H."/>
            <person name="Johannesson H."/>
        </authorList>
    </citation>
    <scope>NUCLEOTIDE SEQUENCE</scope>
    <source>
        <strain evidence="2">CBS 626.80</strain>
    </source>
</reference>
<comment type="caution">
    <text evidence="2">The sequence shown here is derived from an EMBL/GenBank/DDBJ whole genome shotgun (WGS) entry which is preliminary data.</text>
</comment>
<dbReference type="AlphaFoldDB" id="A0AAN6SBS5"/>
<gene>
    <name evidence="2" type="ORF">QBC32DRAFT_224831</name>
</gene>
<reference evidence="2" key="1">
    <citation type="journal article" date="2023" name="Mol. Phylogenet. Evol.">
        <title>Genome-scale phylogeny and comparative genomics of the fungal order Sordariales.</title>
        <authorList>
            <person name="Hensen N."/>
            <person name="Bonometti L."/>
            <person name="Westerberg I."/>
            <person name="Brannstrom I.O."/>
            <person name="Guillou S."/>
            <person name="Cros-Aarteil S."/>
            <person name="Calhoun S."/>
            <person name="Haridas S."/>
            <person name="Kuo A."/>
            <person name="Mondo S."/>
            <person name="Pangilinan J."/>
            <person name="Riley R."/>
            <person name="LaButti K."/>
            <person name="Andreopoulos B."/>
            <person name="Lipzen A."/>
            <person name="Chen C."/>
            <person name="Yan M."/>
            <person name="Daum C."/>
            <person name="Ng V."/>
            <person name="Clum A."/>
            <person name="Steindorff A."/>
            <person name="Ohm R.A."/>
            <person name="Martin F."/>
            <person name="Silar P."/>
            <person name="Natvig D.O."/>
            <person name="Lalanne C."/>
            <person name="Gautier V."/>
            <person name="Ament-Velasquez S.L."/>
            <person name="Kruys A."/>
            <person name="Hutchinson M.I."/>
            <person name="Powell A.J."/>
            <person name="Barry K."/>
            <person name="Miller A.N."/>
            <person name="Grigoriev I.V."/>
            <person name="Debuchy R."/>
            <person name="Gladieux P."/>
            <person name="Hiltunen Thoren M."/>
            <person name="Johannesson H."/>
        </authorList>
    </citation>
    <scope>NUCLEOTIDE SEQUENCE</scope>
    <source>
        <strain evidence="2">CBS 626.80</strain>
    </source>
</reference>
<proteinExistence type="predicted"/>
<feature type="compositionally biased region" description="Polar residues" evidence="1">
    <location>
        <begin position="83"/>
        <end position="109"/>
    </location>
</feature>
<feature type="compositionally biased region" description="Polar residues" evidence="1">
    <location>
        <begin position="165"/>
        <end position="174"/>
    </location>
</feature>